<dbReference type="EMBL" id="PDUD01000021">
    <property type="protein sequence ID" value="PHN05473.1"/>
    <property type="molecule type" value="Genomic_DNA"/>
</dbReference>
<proteinExistence type="predicted"/>
<protein>
    <submittedName>
        <fullName evidence="1">Uncharacterized protein</fullName>
    </submittedName>
</protein>
<keyword evidence="2" id="KW-1185">Reference proteome</keyword>
<organism evidence="1 2">
    <name type="scientific">Flavilitoribacter nigricans (strain ATCC 23147 / DSM 23189 / NBRC 102662 / NCIMB 1420 / SS-2)</name>
    <name type="common">Lewinella nigricans</name>
    <dbReference type="NCBI Taxonomy" id="1122177"/>
    <lineage>
        <taxon>Bacteria</taxon>
        <taxon>Pseudomonadati</taxon>
        <taxon>Bacteroidota</taxon>
        <taxon>Saprospiria</taxon>
        <taxon>Saprospirales</taxon>
        <taxon>Lewinellaceae</taxon>
        <taxon>Flavilitoribacter</taxon>
    </lineage>
</organism>
<comment type="caution">
    <text evidence="1">The sequence shown here is derived from an EMBL/GenBank/DDBJ whole genome shotgun (WGS) entry which is preliminary data.</text>
</comment>
<accession>A0A2D0NCH7</accession>
<dbReference type="Proteomes" id="UP000223913">
    <property type="component" value="Unassembled WGS sequence"/>
</dbReference>
<evidence type="ECO:0000313" key="1">
    <source>
        <dbReference type="EMBL" id="PHN05473.1"/>
    </source>
</evidence>
<sequence length="86" mass="9518">MISVCRPQAIPSMLLLISSTSYNDDFGLPNGLGDEDSRRSENDIYGWSAVCQRGDTNIVVGPGNKVAILGYKMAKYEHNERFSAYI</sequence>
<name>A0A2D0NCH7_FLAN2</name>
<dbReference type="AlphaFoldDB" id="A0A2D0NCH7"/>
<reference evidence="1 2" key="1">
    <citation type="submission" date="2017-10" db="EMBL/GenBank/DDBJ databases">
        <title>The draft genome sequence of Lewinella nigricans NBRC 102662.</title>
        <authorList>
            <person name="Wang K."/>
        </authorList>
    </citation>
    <scope>NUCLEOTIDE SEQUENCE [LARGE SCALE GENOMIC DNA]</scope>
    <source>
        <strain evidence="1 2">NBRC 102662</strain>
    </source>
</reference>
<gene>
    <name evidence="1" type="ORF">CRP01_15880</name>
</gene>
<evidence type="ECO:0000313" key="2">
    <source>
        <dbReference type="Proteomes" id="UP000223913"/>
    </source>
</evidence>